<accession>A0AAD5TMU8</accession>
<organism evidence="1 2">
    <name type="scientific">Geranomyces variabilis</name>
    <dbReference type="NCBI Taxonomy" id="109894"/>
    <lineage>
        <taxon>Eukaryota</taxon>
        <taxon>Fungi</taxon>
        <taxon>Fungi incertae sedis</taxon>
        <taxon>Chytridiomycota</taxon>
        <taxon>Chytridiomycota incertae sedis</taxon>
        <taxon>Chytridiomycetes</taxon>
        <taxon>Spizellomycetales</taxon>
        <taxon>Powellomycetaceae</taxon>
        <taxon>Geranomyces</taxon>
    </lineage>
</organism>
<dbReference type="CDD" id="cd07821">
    <property type="entry name" value="PYR_PYL_RCAR_like"/>
    <property type="match status" value="1"/>
</dbReference>
<evidence type="ECO:0000313" key="1">
    <source>
        <dbReference type="EMBL" id="KAJ3179196.1"/>
    </source>
</evidence>
<dbReference type="AlphaFoldDB" id="A0AAD5TMU8"/>
<evidence type="ECO:0008006" key="3">
    <source>
        <dbReference type="Google" id="ProtNLM"/>
    </source>
</evidence>
<dbReference type="PANTHER" id="PTHR39332">
    <property type="entry name" value="BLL4707 PROTEIN"/>
    <property type="match status" value="1"/>
</dbReference>
<name>A0AAD5TMU8_9FUNG</name>
<dbReference type="EMBL" id="JADGJQ010000022">
    <property type="protein sequence ID" value="KAJ3179196.1"/>
    <property type="molecule type" value="Genomic_DNA"/>
</dbReference>
<dbReference type="SUPFAM" id="SSF55961">
    <property type="entry name" value="Bet v1-like"/>
    <property type="match status" value="1"/>
</dbReference>
<dbReference type="PANTHER" id="PTHR39332:SF7">
    <property type="entry name" value="SRPBCC FAMILY PROTEIN"/>
    <property type="match status" value="1"/>
</dbReference>
<dbReference type="Gene3D" id="3.30.530.20">
    <property type="match status" value="1"/>
</dbReference>
<reference evidence="1" key="1">
    <citation type="submission" date="2020-05" db="EMBL/GenBank/DDBJ databases">
        <title>Phylogenomic resolution of chytrid fungi.</title>
        <authorList>
            <person name="Stajich J.E."/>
            <person name="Amses K."/>
            <person name="Simmons R."/>
            <person name="Seto K."/>
            <person name="Myers J."/>
            <person name="Bonds A."/>
            <person name="Quandt C.A."/>
            <person name="Barry K."/>
            <person name="Liu P."/>
            <person name="Grigoriev I."/>
            <person name="Longcore J.E."/>
            <person name="James T.Y."/>
        </authorList>
    </citation>
    <scope>NUCLEOTIDE SEQUENCE</scope>
    <source>
        <strain evidence="1">JEL0379</strain>
    </source>
</reference>
<protein>
    <recommendedName>
        <fullName evidence="3">Bet v1-like protein</fullName>
    </recommendedName>
</protein>
<comment type="caution">
    <text evidence="1">The sequence shown here is derived from an EMBL/GenBank/DDBJ whole genome shotgun (WGS) entry which is preliminary data.</text>
</comment>
<dbReference type="Proteomes" id="UP001212152">
    <property type="component" value="Unassembled WGS sequence"/>
</dbReference>
<evidence type="ECO:0000313" key="2">
    <source>
        <dbReference type="Proteomes" id="UP001212152"/>
    </source>
</evidence>
<dbReference type="InterPro" id="IPR019587">
    <property type="entry name" value="Polyketide_cyclase/dehydratase"/>
</dbReference>
<dbReference type="InterPro" id="IPR023393">
    <property type="entry name" value="START-like_dom_sf"/>
</dbReference>
<sequence length="147" mass="15828">MNSATRVLESRVFAAPISKVWALVRKADFAFWTSAVASATVENGAAGEVGSTRKITFKDGAVQRYQIVELSDVAFSVTYELIESTPAVATSAAIHTVRLFKVTHDNSTLVQWESDFSSAGDNTTSVVEDSRLKKKEALADLAKALGK</sequence>
<dbReference type="Pfam" id="PF10604">
    <property type="entry name" value="Polyketide_cyc2"/>
    <property type="match status" value="1"/>
</dbReference>
<keyword evidence="2" id="KW-1185">Reference proteome</keyword>
<proteinExistence type="predicted"/>
<gene>
    <name evidence="1" type="ORF">HDU87_003155</name>
</gene>